<dbReference type="AlphaFoldDB" id="A0AAD5D983"/>
<gene>
    <name evidence="1" type="ORF">M8C21_000290</name>
</gene>
<keyword evidence="2" id="KW-1185">Reference proteome</keyword>
<feature type="non-terminal residue" evidence="1">
    <location>
        <position position="72"/>
    </location>
</feature>
<protein>
    <submittedName>
        <fullName evidence="1">Uncharacterized protein</fullName>
    </submittedName>
</protein>
<dbReference type="Proteomes" id="UP001206925">
    <property type="component" value="Unassembled WGS sequence"/>
</dbReference>
<name>A0AAD5D983_AMBAR</name>
<reference evidence="1" key="1">
    <citation type="submission" date="2022-06" db="EMBL/GenBank/DDBJ databases">
        <title>Uncovering the hologenomic basis of an extraordinary plant invasion.</title>
        <authorList>
            <person name="Bieker V.C."/>
            <person name="Martin M.D."/>
            <person name="Gilbert T."/>
            <person name="Hodgins K."/>
            <person name="Battlay P."/>
            <person name="Petersen B."/>
            <person name="Wilson J."/>
        </authorList>
    </citation>
    <scope>NUCLEOTIDE SEQUENCE</scope>
    <source>
        <strain evidence="1">AA19_3_7</strain>
        <tissue evidence="1">Leaf</tissue>
    </source>
</reference>
<sequence>GIVVASLTTERQASVFDCLKSYSYKFIGASEMNKNARISDRPGEVSKRRELTETVLGHDYGMGNARWDWDVD</sequence>
<feature type="non-terminal residue" evidence="1">
    <location>
        <position position="1"/>
    </location>
</feature>
<proteinExistence type="predicted"/>
<accession>A0AAD5D983</accession>
<evidence type="ECO:0000313" key="2">
    <source>
        <dbReference type="Proteomes" id="UP001206925"/>
    </source>
</evidence>
<evidence type="ECO:0000313" key="1">
    <source>
        <dbReference type="EMBL" id="KAI7755239.1"/>
    </source>
</evidence>
<dbReference type="EMBL" id="JAMZMK010001445">
    <property type="protein sequence ID" value="KAI7755239.1"/>
    <property type="molecule type" value="Genomic_DNA"/>
</dbReference>
<organism evidence="1 2">
    <name type="scientific">Ambrosia artemisiifolia</name>
    <name type="common">Common ragweed</name>
    <dbReference type="NCBI Taxonomy" id="4212"/>
    <lineage>
        <taxon>Eukaryota</taxon>
        <taxon>Viridiplantae</taxon>
        <taxon>Streptophyta</taxon>
        <taxon>Embryophyta</taxon>
        <taxon>Tracheophyta</taxon>
        <taxon>Spermatophyta</taxon>
        <taxon>Magnoliopsida</taxon>
        <taxon>eudicotyledons</taxon>
        <taxon>Gunneridae</taxon>
        <taxon>Pentapetalae</taxon>
        <taxon>asterids</taxon>
        <taxon>campanulids</taxon>
        <taxon>Asterales</taxon>
        <taxon>Asteraceae</taxon>
        <taxon>Asteroideae</taxon>
        <taxon>Heliantheae alliance</taxon>
        <taxon>Heliantheae</taxon>
        <taxon>Ambrosia</taxon>
    </lineage>
</organism>
<comment type="caution">
    <text evidence="1">The sequence shown here is derived from an EMBL/GenBank/DDBJ whole genome shotgun (WGS) entry which is preliminary data.</text>
</comment>